<organism evidence="2 3">
    <name type="scientific">Eiseniibacteriota bacterium</name>
    <dbReference type="NCBI Taxonomy" id="2212470"/>
    <lineage>
        <taxon>Bacteria</taxon>
        <taxon>Candidatus Eiseniibacteriota</taxon>
    </lineage>
</organism>
<evidence type="ECO:0000313" key="2">
    <source>
        <dbReference type="EMBL" id="MBM3317973.1"/>
    </source>
</evidence>
<evidence type="ECO:0000313" key="3">
    <source>
        <dbReference type="Proteomes" id="UP000748308"/>
    </source>
</evidence>
<dbReference type="InterPro" id="IPR037587">
    <property type="entry name" value="LAMTOR2-like"/>
</dbReference>
<dbReference type="GO" id="GO:0005085">
    <property type="term" value="F:guanyl-nucleotide exchange factor activity"/>
    <property type="evidence" value="ECO:0007669"/>
    <property type="project" value="InterPro"/>
</dbReference>
<comment type="caution">
    <text evidence="2">The sequence shown here is derived from an EMBL/GenBank/DDBJ whole genome shotgun (WGS) entry which is preliminary data.</text>
</comment>
<dbReference type="Proteomes" id="UP000748308">
    <property type="component" value="Unassembled WGS sequence"/>
</dbReference>
<name>A0A938BP54_UNCEI</name>
<dbReference type="SMART" id="SM00960">
    <property type="entry name" value="Robl_LC7"/>
    <property type="match status" value="1"/>
</dbReference>
<dbReference type="AlphaFoldDB" id="A0A938BP54"/>
<dbReference type="PANTHER" id="PTHR13323">
    <property type="entry name" value="LATE ENDOSOMAL/LYSOSOMAL MP1 INTERACTING PROTEIN"/>
    <property type="match status" value="1"/>
</dbReference>
<reference evidence="2" key="1">
    <citation type="submission" date="2019-03" db="EMBL/GenBank/DDBJ databases">
        <title>Lake Tanganyika Metagenome-Assembled Genomes (MAGs).</title>
        <authorList>
            <person name="Tran P."/>
        </authorList>
    </citation>
    <scope>NUCLEOTIDE SEQUENCE</scope>
    <source>
        <strain evidence="2">M_DeepCast_400m_m2_100</strain>
    </source>
</reference>
<dbReference type="Gene3D" id="3.30.450.30">
    <property type="entry name" value="Dynein light chain 2a, cytoplasmic"/>
    <property type="match status" value="1"/>
</dbReference>
<accession>A0A938BP54</accession>
<proteinExistence type="predicted"/>
<gene>
    <name evidence="2" type="ORF">FJY75_08970</name>
</gene>
<evidence type="ECO:0000259" key="1">
    <source>
        <dbReference type="SMART" id="SM00960"/>
    </source>
</evidence>
<feature type="domain" description="Roadblock/LAMTOR2" evidence="1">
    <location>
        <begin position="16"/>
        <end position="106"/>
    </location>
</feature>
<dbReference type="SUPFAM" id="SSF103196">
    <property type="entry name" value="Roadblock/LC7 domain"/>
    <property type="match status" value="1"/>
</dbReference>
<dbReference type="EMBL" id="VGIY01000230">
    <property type="protein sequence ID" value="MBM3317973.1"/>
    <property type="molecule type" value="Genomic_DNA"/>
</dbReference>
<dbReference type="InterPro" id="IPR004942">
    <property type="entry name" value="Roadblock/LAMTOR2_dom"/>
</dbReference>
<dbReference type="GO" id="GO:0060090">
    <property type="term" value="F:molecular adaptor activity"/>
    <property type="evidence" value="ECO:0007669"/>
    <property type="project" value="InterPro"/>
</dbReference>
<dbReference type="GO" id="GO:0032008">
    <property type="term" value="P:positive regulation of TOR signaling"/>
    <property type="evidence" value="ECO:0007669"/>
    <property type="project" value="InterPro"/>
</dbReference>
<dbReference type="Pfam" id="PF03259">
    <property type="entry name" value="Robl_LC7"/>
    <property type="match status" value="1"/>
</dbReference>
<protein>
    <submittedName>
        <fullName evidence="2">Roadblock/LC7 domain-containing protein</fullName>
    </submittedName>
</protein>
<sequence>MVQVRWEGFGGDPAHLQGLLDRLLGEAEGRAALLLDSAGRLLTMAGDAPRFDLDTFVSLMAADFCATRELARMLGEEQFHSVAHQGEDLSLYLTQATPGTILALVHDRSTTLGLVRYAVQRALPALARAIQSGLDAWEAEARPLAEGFGEEALERIDRLFDSRI</sequence>